<dbReference type="AlphaFoldDB" id="A0A8H3V833"/>
<dbReference type="Proteomes" id="UP000490939">
    <property type="component" value="Unassembled WGS sequence"/>
</dbReference>
<dbReference type="PANTHER" id="PTHR37014:SF1">
    <property type="entry name" value="EXPRESSION LETHALITY PROTEIN HEL10, PUTATIVE (AFU_ORTHOLOGUE AFUA_1G06580)-RELATED"/>
    <property type="match status" value="1"/>
</dbReference>
<reference evidence="3 4" key="1">
    <citation type="submission" date="2019-07" db="EMBL/GenBank/DDBJ databases">
        <title>Venturia inaequalis Genome Resource.</title>
        <authorList>
            <person name="Lichtner F.J."/>
        </authorList>
    </citation>
    <scope>NUCLEOTIDE SEQUENCE [LARGE SCALE GENOMIC DNA]</scope>
    <source>
        <strain evidence="3 4">DMI_063113</strain>
    </source>
</reference>
<dbReference type="InterPro" id="IPR036673">
    <property type="entry name" value="Cyanovirin-N_sf"/>
</dbReference>
<evidence type="ECO:0000313" key="4">
    <source>
        <dbReference type="Proteomes" id="UP000490939"/>
    </source>
</evidence>
<keyword evidence="4" id="KW-1185">Reference proteome</keyword>
<dbReference type="Pfam" id="PF08881">
    <property type="entry name" value="CVNH"/>
    <property type="match status" value="1"/>
</dbReference>
<protein>
    <recommendedName>
        <fullName evidence="2">Cyanovirin-N domain-containing protein</fullName>
    </recommendedName>
</protein>
<accession>A0A8H3V833</accession>
<feature type="compositionally biased region" description="Pro residues" evidence="1">
    <location>
        <begin position="49"/>
        <end position="65"/>
    </location>
</feature>
<dbReference type="PANTHER" id="PTHR37014">
    <property type="entry name" value="EXPRESSION LETHALITY PROTEIN HEL10, PUTATIVE (AFU_ORTHOLOGUE AFUA_1G06580)-RELATED"/>
    <property type="match status" value="1"/>
</dbReference>
<dbReference type="InterPro" id="IPR008816">
    <property type="entry name" value="Gly_zipper_2TM_dom"/>
</dbReference>
<feature type="compositionally biased region" description="Low complexity" evidence="1">
    <location>
        <begin position="19"/>
        <end position="37"/>
    </location>
</feature>
<evidence type="ECO:0000313" key="3">
    <source>
        <dbReference type="EMBL" id="KAE9982368.1"/>
    </source>
</evidence>
<feature type="domain" description="Cyanovirin-N" evidence="2">
    <location>
        <begin position="252"/>
        <end position="353"/>
    </location>
</feature>
<comment type="caution">
    <text evidence="3">The sequence shown here is derived from an EMBL/GenBank/DDBJ whole genome shotgun (WGS) entry which is preliminary data.</text>
</comment>
<gene>
    <name evidence="3" type="ORF">EG327_005881</name>
</gene>
<evidence type="ECO:0000256" key="1">
    <source>
        <dbReference type="SAM" id="MobiDB-lite"/>
    </source>
</evidence>
<dbReference type="SUPFAM" id="SSF51322">
    <property type="entry name" value="Cyanovirin-N"/>
    <property type="match status" value="1"/>
</dbReference>
<dbReference type="InterPro" id="IPR011058">
    <property type="entry name" value="Cyanovirin-N"/>
</dbReference>
<dbReference type="Gene3D" id="2.30.60.10">
    <property type="entry name" value="Cyanovirin-N"/>
    <property type="match status" value="1"/>
</dbReference>
<feature type="region of interest" description="Disordered" evidence="1">
    <location>
        <begin position="372"/>
        <end position="429"/>
    </location>
</feature>
<dbReference type="EMBL" id="WNWR01000340">
    <property type="protein sequence ID" value="KAE9982368.1"/>
    <property type="molecule type" value="Genomic_DNA"/>
</dbReference>
<feature type="region of interest" description="Disordered" evidence="1">
    <location>
        <begin position="1"/>
        <end position="172"/>
    </location>
</feature>
<feature type="compositionally biased region" description="Polar residues" evidence="1">
    <location>
        <begin position="96"/>
        <end position="113"/>
    </location>
</feature>
<dbReference type="SMART" id="SM01111">
    <property type="entry name" value="CVNH"/>
    <property type="match status" value="1"/>
</dbReference>
<feature type="compositionally biased region" description="Polar residues" evidence="1">
    <location>
        <begin position="71"/>
        <end position="81"/>
    </location>
</feature>
<dbReference type="GO" id="GO:0019867">
    <property type="term" value="C:outer membrane"/>
    <property type="evidence" value="ECO:0007669"/>
    <property type="project" value="InterPro"/>
</dbReference>
<feature type="compositionally biased region" description="Low complexity" evidence="1">
    <location>
        <begin position="82"/>
        <end position="95"/>
    </location>
</feature>
<dbReference type="Pfam" id="PF05433">
    <property type="entry name" value="Rick_17kDa_Anti"/>
    <property type="match status" value="1"/>
</dbReference>
<sequence>MVIKPNPDYYQPNQPASMQYPSAGSPSQGPPYGQGNQTSPYRQGQGYPPSNPPYPVSNSPYPPAAEPATSRGESASYYGNTQPPSYGGPQSPPYQHQNQNSASNDGNHSQHYTPPNQYNPHQQYPPPSQGPYGGPSPTASNPGDPLQYQQHHGAYPPSSPPAAYPQGSVPQTDEERGLMGAVAGGAAGGFAGHKMDHGIIGTLGGAYAGYKLEDKYKEHHNKPPPATQQPINLVSPMPNQQQHYTGQQMLGNFSSSSTKISMDRDFDLIAECTTVNGHPKLSSISLNKILANDNGHLKWVHDGGNFAGSARNVQLLDGGKKLEAELSRCDGTWVWDRIYLDEKITNDDGELRERQKDLFHLLRGIKSTPSINMSFATNTGSGSGGDGSKRGNGKSVHPVHTATSWRSNTKDESNDKLGESNQANTSAQTIASTTAAPAAPAAPTILPPRAPLPDYDFPQGCIKFAQHTAAYGRNQARRALHLAAIDRALSSSEFSYWGVGHSRFDDAFKDLQPNDYLKGFKTQKNWSIEDMVILESTMYKYHQRCIRDHANLGWNRAMYYGLGQQVIESDDEETGTYVSVSKKTGAITITQDGTITPENIQSVVFSFPTPIDITVSLDRKNDKFKHRNDIPPAKKGRSAYSPDGRFWLISYPYYTKHTEPGDMTSFMHIDVNLFKACNNNIGVDAIQGSLTITGEDSQNCTRIIPRMHSTSKIKKWIEMMVSRGIKVGNGFITGMKPDVHWTEAEAKEFDTERKDIVCKDLQIRVTHPLIPHGSNGPATRERITMLPWLYGIQVDHETLEMAEAGSWNEISTTHRDLVAGPATPSGLSVNYGKIPYAFPAAIYYNLSSPIAAALVGRAKWSSSSVATEAYKIFKDH</sequence>
<evidence type="ECO:0000259" key="2">
    <source>
        <dbReference type="SMART" id="SM01111"/>
    </source>
</evidence>
<name>A0A8H3V833_VENIN</name>
<proteinExistence type="predicted"/>
<organism evidence="3 4">
    <name type="scientific">Venturia inaequalis</name>
    <name type="common">Apple scab fungus</name>
    <dbReference type="NCBI Taxonomy" id="5025"/>
    <lineage>
        <taxon>Eukaryota</taxon>
        <taxon>Fungi</taxon>
        <taxon>Dikarya</taxon>
        <taxon>Ascomycota</taxon>
        <taxon>Pezizomycotina</taxon>
        <taxon>Dothideomycetes</taxon>
        <taxon>Pleosporomycetidae</taxon>
        <taxon>Venturiales</taxon>
        <taxon>Venturiaceae</taxon>
        <taxon>Venturia</taxon>
    </lineage>
</organism>
<feature type="compositionally biased region" description="Basic and acidic residues" evidence="1">
    <location>
        <begin position="408"/>
        <end position="418"/>
    </location>
</feature>